<name>A0ACB9VVR3_CHAAC</name>
<dbReference type="Proteomes" id="UP001057452">
    <property type="component" value="Chromosome 15"/>
</dbReference>
<accession>A0ACB9VVR3</accession>
<comment type="caution">
    <text evidence="1">The sequence shown here is derived from an EMBL/GenBank/DDBJ whole genome shotgun (WGS) entry which is preliminary data.</text>
</comment>
<proteinExistence type="predicted"/>
<gene>
    <name evidence="1" type="ORF">KUCAC02_025875</name>
</gene>
<evidence type="ECO:0000313" key="1">
    <source>
        <dbReference type="EMBL" id="KAI4804241.1"/>
    </source>
</evidence>
<organism evidence="1 2">
    <name type="scientific">Chaenocephalus aceratus</name>
    <name type="common">Blackfin icefish</name>
    <name type="synonym">Chaenichthys aceratus</name>
    <dbReference type="NCBI Taxonomy" id="36190"/>
    <lineage>
        <taxon>Eukaryota</taxon>
        <taxon>Metazoa</taxon>
        <taxon>Chordata</taxon>
        <taxon>Craniata</taxon>
        <taxon>Vertebrata</taxon>
        <taxon>Euteleostomi</taxon>
        <taxon>Actinopterygii</taxon>
        <taxon>Neopterygii</taxon>
        <taxon>Teleostei</taxon>
        <taxon>Neoteleostei</taxon>
        <taxon>Acanthomorphata</taxon>
        <taxon>Eupercaria</taxon>
        <taxon>Perciformes</taxon>
        <taxon>Notothenioidei</taxon>
        <taxon>Channichthyidae</taxon>
        <taxon>Chaenocephalus</taxon>
    </lineage>
</organism>
<sequence>MLFTDPHHTNAATNTNDVTDTNVHPSPGHALVCEAQQQLPRSDFFRPGQFCREDFLSCVSSYSDNLAETQNFESSILGFEKSSDSSVVRKPSESEDDVTDRSIDLDLGQCGLNML</sequence>
<keyword evidence="2" id="KW-1185">Reference proteome</keyword>
<protein>
    <submittedName>
        <fullName evidence="1">Uncharacterized protein</fullName>
    </submittedName>
</protein>
<dbReference type="EMBL" id="CM043799">
    <property type="protein sequence ID" value="KAI4804241.1"/>
    <property type="molecule type" value="Genomic_DNA"/>
</dbReference>
<reference evidence="1" key="1">
    <citation type="submission" date="2022-05" db="EMBL/GenBank/DDBJ databases">
        <title>Chromosome-level genome of Chaenocephalus aceratus.</title>
        <authorList>
            <person name="Park H."/>
        </authorList>
    </citation>
    <scope>NUCLEOTIDE SEQUENCE</scope>
    <source>
        <strain evidence="1">KU_202001</strain>
    </source>
</reference>
<evidence type="ECO:0000313" key="2">
    <source>
        <dbReference type="Proteomes" id="UP001057452"/>
    </source>
</evidence>